<organism evidence="1 2">
    <name type="scientific">Salinibacter ruber</name>
    <dbReference type="NCBI Taxonomy" id="146919"/>
    <lineage>
        <taxon>Bacteria</taxon>
        <taxon>Pseudomonadati</taxon>
        <taxon>Rhodothermota</taxon>
        <taxon>Rhodothermia</taxon>
        <taxon>Rhodothermales</taxon>
        <taxon>Salinibacteraceae</taxon>
        <taxon>Salinibacter</taxon>
    </lineage>
</organism>
<dbReference type="EMBL" id="JANUAU010000009">
    <property type="protein sequence ID" value="MCS3678764.1"/>
    <property type="molecule type" value="Genomic_DNA"/>
</dbReference>
<evidence type="ECO:0000313" key="2">
    <source>
        <dbReference type="Proteomes" id="UP001155027"/>
    </source>
</evidence>
<reference evidence="1" key="1">
    <citation type="submission" date="2022-08" db="EMBL/GenBank/DDBJ databases">
        <title>Genomic Encyclopedia of Type Strains, Phase V (KMG-V): Genome sequencing to study the core and pangenomes of soil and plant-associated prokaryotes.</title>
        <authorList>
            <person name="Whitman W."/>
        </authorList>
    </citation>
    <scope>NUCLEOTIDE SEQUENCE</scope>
    <source>
        <strain evidence="1">0</strain>
    </source>
</reference>
<protein>
    <submittedName>
        <fullName evidence="1">Glycosyltransferase involved in cell wall biosynthesis</fullName>
    </submittedName>
</protein>
<dbReference type="Pfam" id="PF13692">
    <property type="entry name" value="Glyco_trans_1_4"/>
    <property type="match status" value="1"/>
</dbReference>
<evidence type="ECO:0000313" key="1">
    <source>
        <dbReference type="EMBL" id="MCS3678764.1"/>
    </source>
</evidence>
<accession>A0A9X2TF78</accession>
<comment type="caution">
    <text evidence="1">The sequence shown here is derived from an EMBL/GenBank/DDBJ whole genome shotgun (WGS) entry which is preliminary data.</text>
</comment>
<sequence>MAANTRWVYALAEALAREAPVHVTRMYDWRTYWSNQPSWPEPDPAAVLNLERTQRVLPTGYAGQLEWLARPFMRWMIDGWRQELREESREEPVVVAPYPYLAPWVRSVPRNRLVYYNLDAYRLYRPERAEWIRKREEELVEQAGLTICLAQTQVEALKDRHPAQANRIEHFPLGVLDSFLNPHPDRDPDPGTIGYVGNLSDRVDWKLVRSVVEECSDLQFVFAGGLDEIETGGEKSAWRKHRAAAFQQPNVEHLGRIPQDDVTELYWNCAVNWIPYDTDHPFNQAACPTKIMDGIASGRPVVSTPVPECELYSAWITTVDESDKLGQILRQRAKNSTAHSIERQIKFARKHTWNQRASTLRAMLDVRSDSKTYV</sequence>
<dbReference type="SUPFAM" id="SSF53756">
    <property type="entry name" value="UDP-Glycosyltransferase/glycogen phosphorylase"/>
    <property type="match status" value="1"/>
</dbReference>
<dbReference type="Proteomes" id="UP001155027">
    <property type="component" value="Unassembled WGS sequence"/>
</dbReference>
<dbReference type="RefSeq" id="WP_259080808.1">
    <property type="nucleotide sequence ID" value="NZ_JANUAU010000009.1"/>
</dbReference>
<proteinExistence type="predicted"/>
<gene>
    <name evidence="1" type="ORF">GGP71_002705</name>
</gene>
<name>A0A9X2TF78_9BACT</name>
<dbReference type="AlphaFoldDB" id="A0A9X2TF78"/>
<dbReference type="Gene3D" id="3.40.50.2000">
    <property type="entry name" value="Glycogen Phosphorylase B"/>
    <property type="match status" value="1"/>
</dbReference>